<dbReference type="GO" id="GO:0016874">
    <property type="term" value="F:ligase activity"/>
    <property type="evidence" value="ECO:0007669"/>
    <property type="project" value="UniProtKB-KW"/>
</dbReference>
<organism evidence="1 2">
    <name type="scientific">Pyrenophora teres f. teres</name>
    <dbReference type="NCBI Taxonomy" id="97479"/>
    <lineage>
        <taxon>Eukaryota</taxon>
        <taxon>Fungi</taxon>
        <taxon>Dikarya</taxon>
        <taxon>Ascomycota</taxon>
        <taxon>Pezizomycotina</taxon>
        <taxon>Dothideomycetes</taxon>
        <taxon>Pleosporomycetidae</taxon>
        <taxon>Pleosporales</taxon>
        <taxon>Pleosporineae</taxon>
        <taxon>Pleosporaceae</taxon>
        <taxon>Pyrenophora</taxon>
    </lineage>
</organism>
<dbReference type="AlphaFoldDB" id="A0A6S6WR06"/>
<reference evidence="1" key="1">
    <citation type="submission" date="2021-02" db="EMBL/GenBank/DDBJ databases">
        <authorList>
            <person name="Syme A R."/>
            <person name="Syme A R."/>
            <person name="Moolhuijzen P."/>
        </authorList>
    </citation>
    <scope>NUCLEOTIDE SEQUENCE</scope>
    <source>
        <strain evidence="1">W1-1</strain>
    </source>
</reference>
<accession>A0A6S6WR06</accession>
<dbReference type="PROSITE" id="PS50089">
    <property type="entry name" value="ZF_RING_2"/>
    <property type="match status" value="1"/>
</dbReference>
<dbReference type="InterPro" id="IPR001841">
    <property type="entry name" value="Znf_RING"/>
</dbReference>
<sequence>MLAISKEAFLNQHVVPATPHDKFNDNKCSFCWDKYNDGNHPAVRVLPCNHVFGRPCLLYMIEGTNGHRCPICTTPFFRKSGVVTFDDIVQGTVEKIEAVSHQVLYLFDRLPTPVKTLLRFLWCHHTLLYYVELVIDSCTNMRVRNPALNLRRATLITTLLRMHVGFKYSLTLSIAMVGAIFLSGAHGEFSNSKDRITLCGIMLVAILLWSFVYVCSEALSHYLYGLV</sequence>
<dbReference type="Pfam" id="PF13639">
    <property type="entry name" value="zf-RING_2"/>
    <property type="match status" value="1"/>
</dbReference>
<evidence type="ECO:0000313" key="2">
    <source>
        <dbReference type="Proteomes" id="UP000472372"/>
    </source>
</evidence>
<dbReference type="SMART" id="SM00184">
    <property type="entry name" value="RING"/>
    <property type="match status" value="1"/>
</dbReference>
<gene>
    <name evidence="1" type="ORF">PTTW11_11112</name>
</gene>
<name>A0A6S6WR06_9PLEO</name>
<dbReference type="Proteomes" id="UP000472372">
    <property type="component" value="Chromosome 12"/>
</dbReference>
<evidence type="ECO:0000313" key="1">
    <source>
        <dbReference type="EMBL" id="CAE7218979.1"/>
    </source>
</evidence>
<dbReference type="InterPro" id="IPR013083">
    <property type="entry name" value="Znf_RING/FYVE/PHD"/>
</dbReference>
<keyword evidence="1" id="KW-0436">Ligase</keyword>
<proteinExistence type="predicted"/>
<protein>
    <submittedName>
        <fullName evidence="1">RING-finger-containing ubiquitin ligase</fullName>
    </submittedName>
</protein>
<dbReference type="SUPFAM" id="SSF57850">
    <property type="entry name" value="RING/U-box"/>
    <property type="match status" value="1"/>
</dbReference>
<dbReference type="EMBL" id="HG992988">
    <property type="protein sequence ID" value="CAE7218979.1"/>
    <property type="molecule type" value="Genomic_DNA"/>
</dbReference>
<dbReference type="Gene3D" id="3.30.40.10">
    <property type="entry name" value="Zinc/RING finger domain, C3HC4 (zinc finger)"/>
    <property type="match status" value="1"/>
</dbReference>